<proteinExistence type="predicted"/>
<sequence length="1266" mass="144913">MANFGFIKCSRRERLKFFESSLPYLNNNALILSATGKAKRWSLEEPHSTNQSFLTFKNGHYGIYFTLFNHELRKKDHDPNTSNSNNIIVLVRETSSPSFFPEFSISKAKQEIYNDVIWLKSITKNLLSTTSLIRLNYAFQQLHQSRKFSTSALKAKEKSSGRPPHQSFEKLENLTKINPENDVPCEEPSHASEVPDGEHEPFEERFLRSQVTQIRQAFENYVSAEDLNVIFPMYQSLKRNDILLPSIEEYNMVLKSIAMRSLDGETTLTAMESKLTCLLTIYQDILSAALIHAHCRPNAETFLIVLGSLFKGSKDVLSILEQMPSHAHHYRSIKVLEFCQVGVRLYTSLQDDARIEVDHVLPNMFYCLNVFPSLLSKDLAHSLYNFKEHKLNRAEFYTGLLTLTKALGEPLAMGFDKRQSYDFISGVFGTYKLQCERHQHLASAEYNVYSAMLQALIATNNFPVATKFLDDVILTYKNSIHTMKLAVTGAADISNLLSDYLLAFMDVGSVTHLDKSYDLLSTIKQVPYLPDVNVSVYNDMICRYINEYVKQEQVKTSLGKVNVVNRAQERIHNKIWNLYNYVSIRKDFNPLKFSNSMQASSLELLLSLSIDLGDLPNVSRLIKEILLRNTYITDWSVSRKLCNFLCNFFAGEQSNYFEVMWSIVEQQAEQYKGDPVQLNDFLSEHVSFLLANSLKSLSFILNLSMVFEALETCNIQTCNLHGLRSLMSFLQEEAKHNTLTNIDKAKVMNYQARMINEFEDTENHYLDLHSDALDFKKSLHAAFIKSYSTNHRGPFSTAQVLRAAESLNLPARSVEVKEVGTIHYRKDLTSLFNANYDAGVERFLQNFKEGYSFTEETWRAILKRNFLTDVLESGKVLAIPQFLKRLICSSERNLCIELLASMIKLNNDKVNIETFKILADHGYDDILKTNTILNSFVEFANKTKNYYFLMLVSKNVAKLASLNESKGWIAGFFERLNEAGMSAEIVSVVSRNFELFNEGLEVGLPRDRAFLREVLIAYSKNANEKDMSQVFEYHFSKPEKKEILLSSADLLSCLPKYYTALGCDDKSTKNLQEFADRSMGEATDLPTFLSTLRITRDFSKQSKIENTLPLALNILEKNDVLLMEDTYHAYKDPLLNNERLFSTMIISLTKAARVLHDTSGAKITAKFEAVIKLCKAICLERISAETLGNIIQFLAATKSNNLLNILFNKFMINNTLMLSFNFYFLRVHVRTKSELMEILGMFEAGFRQNGDLINLKLVEEFRNVNE</sequence>
<dbReference type="InterPro" id="IPR013888">
    <property type="entry name" value="RNase_P_Rpm2_mt"/>
</dbReference>
<feature type="region of interest" description="Disordered" evidence="1">
    <location>
        <begin position="150"/>
        <end position="169"/>
    </location>
</feature>
<dbReference type="EMBL" id="CP034457">
    <property type="protein sequence ID" value="QBM87047.1"/>
    <property type="molecule type" value="Genomic_DNA"/>
</dbReference>
<gene>
    <name evidence="2" type="primary">MPUL0B02430</name>
    <name evidence="2" type="ORF">METSCH_B02430</name>
</gene>
<evidence type="ECO:0000256" key="1">
    <source>
        <dbReference type="SAM" id="MobiDB-lite"/>
    </source>
</evidence>
<dbReference type="Pfam" id="PF08579">
    <property type="entry name" value="RPM2"/>
    <property type="match status" value="1"/>
</dbReference>
<dbReference type="AlphaFoldDB" id="A0A4P6XIG7"/>
<keyword evidence="3" id="KW-1185">Reference proteome</keyword>
<name>A0A4P6XIG7_9ASCO</name>
<dbReference type="Proteomes" id="UP000292447">
    <property type="component" value="Chromosome II"/>
</dbReference>
<organism evidence="2 3">
    <name type="scientific">Metschnikowia aff. pulcherrima</name>
    <dbReference type="NCBI Taxonomy" id="2163413"/>
    <lineage>
        <taxon>Eukaryota</taxon>
        <taxon>Fungi</taxon>
        <taxon>Dikarya</taxon>
        <taxon>Ascomycota</taxon>
        <taxon>Saccharomycotina</taxon>
        <taxon>Pichiomycetes</taxon>
        <taxon>Metschnikowiaceae</taxon>
        <taxon>Metschnikowia</taxon>
    </lineage>
</organism>
<evidence type="ECO:0000313" key="3">
    <source>
        <dbReference type="Proteomes" id="UP000292447"/>
    </source>
</evidence>
<evidence type="ECO:0000313" key="2">
    <source>
        <dbReference type="EMBL" id="QBM87047.1"/>
    </source>
</evidence>
<reference evidence="3" key="1">
    <citation type="submission" date="2019-03" db="EMBL/GenBank/DDBJ databases">
        <title>Snf2 controls pulcherriminic acid biosynthesis and connects pigmentation and antifungal activity of the yeast Metschnikowia pulcherrima.</title>
        <authorList>
            <person name="Gore-Lloyd D."/>
            <person name="Sumann I."/>
            <person name="Brachmann A.O."/>
            <person name="Schneeberger K."/>
            <person name="Ortiz-Merino R.A."/>
            <person name="Moreno-Beltran M."/>
            <person name="Schlaefli M."/>
            <person name="Kirner P."/>
            <person name="Santos Kron A."/>
            <person name="Wolfe K.H."/>
            <person name="Piel J."/>
            <person name="Ahrens C.H."/>
            <person name="Henk D."/>
            <person name="Freimoser F.M."/>
        </authorList>
    </citation>
    <scope>NUCLEOTIDE SEQUENCE [LARGE SCALE GENOMIC DNA]</scope>
    <source>
        <strain evidence="3">APC 1.2</strain>
    </source>
</reference>
<dbReference type="STRING" id="2163413.A0A4P6XIG7"/>
<accession>A0A4P6XIG7</accession>
<feature type="region of interest" description="Disordered" evidence="1">
    <location>
        <begin position="178"/>
        <end position="201"/>
    </location>
</feature>
<protein>
    <submittedName>
        <fullName evidence="2">Ribonuclease P protein component</fullName>
    </submittedName>
</protein>